<sequence>MFHETLALVKVSDECDGCGRCVELCPFNSISILNGKAHQTAPCALCGICEIVCPLNAIELVPLVNVKSFSSITLQRLPDGIMECVFCKIIKGELPARIVYEDEDVIAFLDINPVAPGHTLVVPKKHYKNILDAPEEVVAKVFTVAKKIAEASIKALQAKGVNVLTNAEEVAGQVVMHFHVHVIPRYDKNELKFEYPGYKYKEGEADEVAKRLRKVLNA</sequence>
<dbReference type="InterPro" id="IPR001310">
    <property type="entry name" value="Histidine_triad_HIT"/>
</dbReference>
<evidence type="ECO:0000313" key="7">
    <source>
        <dbReference type="Proteomes" id="UP000060778"/>
    </source>
</evidence>
<dbReference type="PANTHER" id="PTHR46648:SF1">
    <property type="entry name" value="ADENOSINE 5'-MONOPHOSPHORAMIDASE HNT1"/>
    <property type="match status" value="1"/>
</dbReference>
<dbReference type="PROSITE" id="PS51379">
    <property type="entry name" value="4FE4S_FER_2"/>
    <property type="match status" value="2"/>
</dbReference>
<feature type="active site" description="Tele-AMP-histidine intermediate" evidence="1">
    <location>
        <position position="179"/>
    </location>
</feature>
<feature type="domain" description="HIT" evidence="4">
    <location>
        <begin position="85"/>
        <end position="193"/>
    </location>
</feature>
<dbReference type="PROSITE" id="PS51084">
    <property type="entry name" value="HIT_2"/>
    <property type="match status" value="1"/>
</dbReference>
<dbReference type="AlphaFoldDB" id="A0A0U2MA48"/>
<evidence type="ECO:0000259" key="5">
    <source>
        <dbReference type="PROSITE" id="PS51379"/>
    </source>
</evidence>
<dbReference type="InterPro" id="IPR017900">
    <property type="entry name" value="4Fe4S_Fe_S_CS"/>
</dbReference>
<dbReference type="EMBL" id="CP006867">
    <property type="protein sequence ID" value="ALU12013.1"/>
    <property type="molecule type" value="Genomic_DNA"/>
</dbReference>
<dbReference type="PANTHER" id="PTHR46648">
    <property type="entry name" value="HIT FAMILY PROTEIN 1"/>
    <property type="match status" value="1"/>
</dbReference>
<feature type="domain" description="4Fe-4S ferredoxin-type" evidence="5">
    <location>
        <begin position="43"/>
        <end position="63"/>
    </location>
</feature>
<dbReference type="GO" id="GO:0016787">
    <property type="term" value="F:hydrolase activity"/>
    <property type="evidence" value="ECO:0007669"/>
    <property type="project" value="UniProtKB-KW"/>
</dbReference>
<evidence type="ECO:0000256" key="2">
    <source>
        <dbReference type="PIRSR" id="PIRSR601310-3"/>
    </source>
</evidence>
<protein>
    <submittedName>
        <fullName evidence="6">HIT family hydrolase</fullName>
    </submittedName>
</protein>
<dbReference type="PRINTS" id="PR00332">
    <property type="entry name" value="HISTRIAD"/>
</dbReference>
<dbReference type="GO" id="GO:0009117">
    <property type="term" value="P:nucleotide metabolic process"/>
    <property type="evidence" value="ECO:0007669"/>
    <property type="project" value="TreeGrafter"/>
</dbReference>
<dbReference type="PROSITE" id="PS00198">
    <property type="entry name" value="4FE4S_FER_1"/>
    <property type="match status" value="2"/>
</dbReference>
<dbReference type="InterPro" id="IPR019808">
    <property type="entry name" value="Histidine_triad_CS"/>
</dbReference>
<dbReference type="KEGG" id="iis:EYM_07140"/>
<dbReference type="Gene3D" id="3.30.428.10">
    <property type="entry name" value="HIT-like"/>
    <property type="match status" value="1"/>
</dbReference>
<evidence type="ECO:0000256" key="3">
    <source>
        <dbReference type="PROSITE-ProRule" id="PRU00464"/>
    </source>
</evidence>
<keyword evidence="6" id="KW-0378">Hydrolase</keyword>
<evidence type="ECO:0000313" key="6">
    <source>
        <dbReference type="EMBL" id="ALU12013.1"/>
    </source>
</evidence>
<feature type="domain" description="4Fe-4S ferredoxin-type" evidence="5">
    <location>
        <begin position="6"/>
        <end position="35"/>
    </location>
</feature>
<dbReference type="Proteomes" id="UP000060778">
    <property type="component" value="Chromosome"/>
</dbReference>
<organism evidence="6 7">
    <name type="scientific">Ignicoccus islandicus DSM 13165</name>
    <dbReference type="NCBI Taxonomy" id="940295"/>
    <lineage>
        <taxon>Archaea</taxon>
        <taxon>Thermoproteota</taxon>
        <taxon>Thermoprotei</taxon>
        <taxon>Desulfurococcales</taxon>
        <taxon>Desulfurococcaceae</taxon>
        <taxon>Ignicoccus</taxon>
    </lineage>
</organism>
<accession>A0A0U2MA48</accession>
<dbReference type="InterPro" id="IPR036265">
    <property type="entry name" value="HIT-like_sf"/>
</dbReference>
<dbReference type="STRING" id="940295.EYM_07140"/>
<dbReference type="InterPro" id="IPR039384">
    <property type="entry name" value="HINT"/>
</dbReference>
<dbReference type="Gene3D" id="3.30.70.20">
    <property type="match status" value="1"/>
</dbReference>
<dbReference type="GO" id="GO:0016491">
    <property type="term" value="F:oxidoreductase activity"/>
    <property type="evidence" value="ECO:0007669"/>
    <property type="project" value="UniProtKB-ARBA"/>
</dbReference>
<dbReference type="CDD" id="cd01277">
    <property type="entry name" value="HINT_subgroup"/>
    <property type="match status" value="1"/>
</dbReference>
<gene>
    <name evidence="6" type="ORF">EYM_07140</name>
</gene>
<dbReference type="SUPFAM" id="SSF54862">
    <property type="entry name" value="4Fe-4S ferredoxins"/>
    <property type="match status" value="1"/>
</dbReference>
<keyword evidence="7" id="KW-1185">Reference proteome</keyword>
<dbReference type="PROSITE" id="PS00892">
    <property type="entry name" value="HIT_1"/>
    <property type="match status" value="1"/>
</dbReference>
<evidence type="ECO:0000256" key="1">
    <source>
        <dbReference type="PIRSR" id="PIRSR601310-1"/>
    </source>
</evidence>
<feature type="short sequence motif" description="Histidine triad motif" evidence="2 3">
    <location>
        <begin position="177"/>
        <end position="181"/>
    </location>
</feature>
<dbReference type="InterPro" id="IPR011146">
    <property type="entry name" value="HIT-like"/>
</dbReference>
<reference evidence="6 7" key="1">
    <citation type="submission" date="2013-11" db="EMBL/GenBank/DDBJ databases">
        <title>Comparative genomics of Ignicoccus.</title>
        <authorList>
            <person name="Podar M."/>
        </authorList>
    </citation>
    <scope>NUCLEOTIDE SEQUENCE [LARGE SCALE GENOMIC DNA]</scope>
    <source>
        <strain evidence="6 7">DSM 13165</strain>
    </source>
</reference>
<dbReference type="Pfam" id="PF01230">
    <property type="entry name" value="HIT"/>
    <property type="match status" value="1"/>
</dbReference>
<dbReference type="Pfam" id="PF00037">
    <property type="entry name" value="Fer4"/>
    <property type="match status" value="1"/>
</dbReference>
<name>A0A0U2MA48_9CREN</name>
<proteinExistence type="predicted"/>
<dbReference type="InterPro" id="IPR017896">
    <property type="entry name" value="4Fe4S_Fe-S-bd"/>
</dbReference>
<dbReference type="SUPFAM" id="SSF54197">
    <property type="entry name" value="HIT-like"/>
    <property type="match status" value="1"/>
</dbReference>
<evidence type="ECO:0000259" key="4">
    <source>
        <dbReference type="PROSITE" id="PS51084"/>
    </source>
</evidence>
<dbReference type="PATRIC" id="fig|940295.4.peg.1387"/>